<feature type="non-terminal residue" evidence="10">
    <location>
        <position position="1"/>
    </location>
</feature>
<keyword evidence="2 8" id="KW-0812">Transmembrane</keyword>
<proteinExistence type="predicted"/>
<protein>
    <recommendedName>
        <fullName evidence="9">G-protein coupled receptors family 1 profile domain-containing protein</fullName>
    </recommendedName>
</protein>
<dbReference type="PROSITE" id="PS50262">
    <property type="entry name" value="G_PROTEIN_RECEP_F1_2"/>
    <property type="match status" value="1"/>
</dbReference>
<keyword evidence="3 8" id="KW-1133">Transmembrane helix</keyword>
<evidence type="ECO:0000256" key="8">
    <source>
        <dbReference type="SAM" id="Phobius"/>
    </source>
</evidence>
<dbReference type="SUPFAM" id="SSF81321">
    <property type="entry name" value="Family A G protein-coupled receptor-like"/>
    <property type="match status" value="1"/>
</dbReference>
<feature type="transmembrane region" description="Helical" evidence="8">
    <location>
        <begin position="245"/>
        <end position="266"/>
    </location>
</feature>
<dbReference type="PANTHER" id="PTHR24243:SF230">
    <property type="entry name" value="G-PROTEIN COUPLED RECEPTORS FAMILY 1 PROFILE DOMAIN-CONTAINING PROTEIN"/>
    <property type="match status" value="1"/>
</dbReference>
<keyword evidence="7" id="KW-0807">Transducer</keyword>
<feature type="domain" description="G-protein coupled receptors family 1 profile" evidence="9">
    <location>
        <begin position="29"/>
        <end position="305"/>
    </location>
</feature>
<dbReference type="InterPro" id="IPR017452">
    <property type="entry name" value="GPCR_Rhodpsn_7TM"/>
</dbReference>
<dbReference type="Proteomes" id="UP001497497">
    <property type="component" value="Unassembled WGS sequence"/>
</dbReference>
<dbReference type="PRINTS" id="PR00237">
    <property type="entry name" value="GPCRRHODOPSN"/>
</dbReference>
<comment type="caution">
    <text evidence="10">The sequence shown here is derived from an EMBL/GenBank/DDBJ whole genome shotgun (WGS) entry which is preliminary data.</text>
</comment>
<keyword evidence="11" id="KW-1185">Reference proteome</keyword>
<dbReference type="AlphaFoldDB" id="A0AAV2H833"/>
<evidence type="ECO:0000256" key="2">
    <source>
        <dbReference type="ARBA" id="ARBA00022692"/>
    </source>
</evidence>
<evidence type="ECO:0000313" key="11">
    <source>
        <dbReference type="Proteomes" id="UP001497497"/>
    </source>
</evidence>
<dbReference type="GO" id="GO:0005886">
    <property type="term" value="C:plasma membrane"/>
    <property type="evidence" value="ECO:0007669"/>
    <property type="project" value="TreeGrafter"/>
</dbReference>
<reference evidence="10 11" key="1">
    <citation type="submission" date="2024-04" db="EMBL/GenBank/DDBJ databases">
        <authorList>
            <consortium name="Genoscope - CEA"/>
            <person name="William W."/>
        </authorList>
    </citation>
    <scope>NUCLEOTIDE SEQUENCE [LARGE SCALE GENOMIC DNA]</scope>
</reference>
<sequence>LLDDDTTQLFFLANSVILNTIVSGLGTVSNVISILIFVRQGFRDTVNISLFGLAFSDLLSLVSLLWLAILSNPLLKNSEQILFVALDVQYLTAGWPHVCFARVTGWITAFVTFERCLCICLPLKVKTILTPTRVNGCIVGIFLVVMASVAPTYYTSRLGDVFIAERNRTLVGLVVTPDRAQVESVAFTINNVVSPIGSFCVVVVCTIVLAVKLREKTKWRQSATRAKEQDRAGKISRKDQKAVKMVVAISTVFIVSFTPTTVFFAWMAHDPAFGAGGVYQNIFNVVFSFSFLLEAINGSVNIFVYYNMSSRYRNSFIRMFRFGSGSAVGK</sequence>
<dbReference type="Pfam" id="PF00001">
    <property type="entry name" value="7tm_1"/>
    <property type="match status" value="1"/>
</dbReference>
<feature type="transmembrane region" description="Helical" evidence="8">
    <location>
        <begin position="134"/>
        <end position="154"/>
    </location>
</feature>
<name>A0AAV2H833_LYMST</name>
<feature type="transmembrane region" description="Helical" evidence="8">
    <location>
        <begin position="286"/>
        <end position="308"/>
    </location>
</feature>
<feature type="transmembrane region" description="Helical" evidence="8">
    <location>
        <begin position="90"/>
        <end position="113"/>
    </location>
</feature>
<dbReference type="EMBL" id="CAXITT010000035">
    <property type="protein sequence ID" value="CAL1528654.1"/>
    <property type="molecule type" value="Genomic_DNA"/>
</dbReference>
<evidence type="ECO:0000259" key="9">
    <source>
        <dbReference type="PROSITE" id="PS50262"/>
    </source>
</evidence>
<feature type="transmembrane region" description="Helical" evidence="8">
    <location>
        <begin position="192"/>
        <end position="211"/>
    </location>
</feature>
<accession>A0AAV2H833</accession>
<dbReference type="GO" id="GO:0004930">
    <property type="term" value="F:G protein-coupled receptor activity"/>
    <property type="evidence" value="ECO:0007669"/>
    <property type="project" value="UniProtKB-KW"/>
</dbReference>
<gene>
    <name evidence="10" type="ORF">GSLYS_00002824001</name>
</gene>
<evidence type="ECO:0000256" key="6">
    <source>
        <dbReference type="ARBA" id="ARBA00023170"/>
    </source>
</evidence>
<keyword evidence="5 8" id="KW-0472">Membrane</keyword>
<keyword evidence="6" id="KW-0675">Receptor</keyword>
<dbReference type="InterPro" id="IPR000276">
    <property type="entry name" value="GPCR_Rhodpsn"/>
</dbReference>
<evidence type="ECO:0000256" key="4">
    <source>
        <dbReference type="ARBA" id="ARBA00023040"/>
    </source>
</evidence>
<evidence type="ECO:0000313" key="10">
    <source>
        <dbReference type="EMBL" id="CAL1528654.1"/>
    </source>
</evidence>
<dbReference type="PANTHER" id="PTHR24243">
    <property type="entry name" value="G-PROTEIN COUPLED RECEPTOR"/>
    <property type="match status" value="1"/>
</dbReference>
<organism evidence="10 11">
    <name type="scientific">Lymnaea stagnalis</name>
    <name type="common">Great pond snail</name>
    <name type="synonym">Helix stagnalis</name>
    <dbReference type="NCBI Taxonomy" id="6523"/>
    <lineage>
        <taxon>Eukaryota</taxon>
        <taxon>Metazoa</taxon>
        <taxon>Spiralia</taxon>
        <taxon>Lophotrochozoa</taxon>
        <taxon>Mollusca</taxon>
        <taxon>Gastropoda</taxon>
        <taxon>Heterobranchia</taxon>
        <taxon>Euthyneura</taxon>
        <taxon>Panpulmonata</taxon>
        <taxon>Hygrophila</taxon>
        <taxon>Lymnaeoidea</taxon>
        <taxon>Lymnaeidae</taxon>
        <taxon>Lymnaea</taxon>
    </lineage>
</organism>
<comment type="subcellular location">
    <subcellularLocation>
        <location evidence="1">Membrane</location>
        <topology evidence="1">Multi-pass membrane protein</topology>
    </subcellularLocation>
</comment>
<evidence type="ECO:0000256" key="5">
    <source>
        <dbReference type="ARBA" id="ARBA00023136"/>
    </source>
</evidence>
<evidence type="ECO:0000256" key="3">
    <source>
        <dbReference type="ARBA" id="ARBA00022989"/>
    </source>
</evidence>
<keyword evidence="4" id="KW-0297">G-protein coupled receptor</keyword>
<evidence type="ECO:0000256" key="7">
    <source>
        <dbReference type="ARBA" id="ARBA00023224"/>
    </source>
</evidence>
<feature type="transmembrane region" description="Helical" evidence="8">
    <location>
        <begin position="16"/>
        <end position="38"/>
    </location>
</feature>
<feature type="transmembrane region" description="Helical" evidence="8">
    <location>
        <begin position="50"/>
        <end position="70"/>
    </location>
</feature>
<evidence type="ECO:0000256" key="1">
    <source>
        <dbReference type="ARBA" id="ARBA00004141"/>
    </source>
</evidence>
<dbReference type="Gene3D" id="1.20.1070.10">
    <property type="entry name" value="Rhodopsin 7-helix transmembrane proteins"/>
    <property type="match status" value="1"/>
</dbReference>